<keyword evidence="4" id="KW-1185">Reference proteome</keyword>
<dbReference type="Proteomes" id="UP001308005">
    <property type="component" value="Unassembled WGS sequence"/>
</dbReference>
<reference evidence="4" key="1">
    <citation type="submission" date="2023-07" db="EMBL/GenBank/DDBJ databases">
        <title>The carbon used by Thiothrix.</title>
        <authorList>
            <person name="Chen L."/>
        </authorList>
    </citation>
    <scope>NUCLEOTIDE SEQUENCE [LARGE SCALE GENOMIC DNA]</scope>
</reference>
<keyword evidence="2" id="KW-0812">Transmembrane</keyword>
<feature type="region of interest" description="Disordered" evidence="1">
    <location>
        <begin position="127"/>
        <end position="160"/>
    </location>
</feature>
<dbReference type="EMBL" id="JAYMYJ010000044">
    <property type="protein sequence ID" value="MEB4590467.1"/>
    <property type="molecule type" value="Genomic_DNA"/>
</dbReference>
<proteinExistence type="predicted"/>
<keyword evidence="2" id="KW-1133">Transmembrane helix</keyword>
<protein>
    <submittedName>
        <fullName evidence="3">Uncharacterized protein</fullName>
    </submittedName>
</protein>
<comment type="caution">
    <text evidence="3">The sequence shown here is derived from an EMBL/GenBank/DDBJ whole genome shotgun (WGS) entry which is preliminary data.</text>
</comment>
<feature type="compositionally biased region" description="Pro residues" evidence="1">
    <location>
        <begin position="144"/>
        <end position="157"/>
    </location>
</feature>
<evidence type="ECO:0000313" key="3">
    <source>
        <dbReference type="EMBL" id="MEB4590467.1"/>
    </source>
</evidence>
<accession>A0ABU6CWK9</accession>
<evidence type="ECO:0000256" key="2">
    <source>
        <dbReference type="SAM" id="Phobius"/>
    </source>
</evidence>
<evidence type="ECO:0000313" key="4">
    <source>
        <dbReference type="Proteomes" id="UP001308005"/>
    </source>
</evidence>
<evidence type="ECO:0000256" key="1">
    <source>
        <dbReference type="SAM" id="MobiDB-lite"/>
    </source>
</evidence>
<organism evidence="3 4">
    <name type="scientific">Candidatus Thiothrix phosphatis</name>
    <dbReference type="NCBI Taxonomy" id="3112415"/>
    <lineage>
        <taxon>Bacteria</taxon>
        <taxon>Pseudomonadati</taxon>
        <taxon>Pseudomonadota</taxon>
        <taxon>Gammaproteobacteria</taxon>
        <taxon>Thiotrichales</taxon>
        <taxon>Thiotrichaceae</taxon>
        <taxon>Thiothrix</taxon>
    </lineage>
</organism>
<name>A0ABU6CWK9_9GAMM</name>
<feature type="transmembrane region" description="Helical" evidence="2">
    <location>
        <begin position="58"/>
        <end position="76"/>
    </location>
</feature>
<dbReference type="RefSeq" id="WP_324693792.1">
    <property type="nucleotide sequence ID" value="NZ_JAYMYJ010000044.1"/>
</dbReference>
<gene>
    <name evidence="3" type="ORF">VSS37_05710</name>
</gene>
<feature type="transmembrane region" description="Helical" evidence="2">
    <location>
        <begin position="6"/>
        <end position="26"/>
    </location>
</feature>
<keyword evidence="2" id="KW-0472">Membrane</keyword>
<sequence length="244" mass="25503">MEYVLMGAFALGVLLFLAGWLFFAAAGFQRHPLTGLLTLMPGVNIVALPSLWHKVSGWVITAVVGAVLAVIAWFAGADTHVYERIRGMGVAVHAPQPASTQAETPAAPAEPAVQTVAIPAEARSKPDIPAEEAKPAGAAAPQAAPTPPAPPPEPAKPLPVTKDLPAAALFHVVFQDIAVSKLADSAGQYVRVVQQDGHQREGKVQSASADAIELEERVNKTSTTLTLKLSGIRSAAIMIHKGEE</sequence>